<keyword evidence="4" id="KW-0238">DNA-binding</keyword>
<dbReference type="GO" id="GO:0008270">
    <property type="term" value="F:zinc ion binding"/>
    <property type="evidence" value="ECO:0007669"/>
    <property type="project" value="UniProtKB-KW"/>
</dbReference>
<dbReference type="InterPro" id="IPR000571">
    <property type="entry name" value="Znf_CCCH"/>
</dbReference>
<keyword evidence="3 5" id="KW-0862">Zinc</keyword>
<feature type="domain" description="C3H1-type" evidence="7">
    <location>
        <begin position="275"/>
        <end position="303"/>
    </location>
</feature>
<evidence type="ECO:0000256" key="5">
    <source>
        <dbReference type="PROSITE-ProRule" id="PRU00723"/>
    </source>
</evidence>
<feature type="region of interest" description="Disordered" evidence="6">
    <location>
        <begin position="226"/>
        <end position="264"/>
    </location>
</feature>
<dbReference type="InterPro" id="IPR004252">
    <property type="entry name" value="Probable_transposase_24"/>
</dbReference>
<keyword evidence="1 5" id="KW-0479">Metal-binding</keyword>
<dbReference type="Proteomes" id="UP001420932">
    <property type="component" value="Unassembled WGS sequence"/>
</dbReference>
<sequence length="414" mass="45814">MPLFRRLPHASAPWSSKRLCSVFVLALAPLLPSRPRTPLLPGSAALLSSSSRCSAPVVLFFSPRLCSSQVSHSALIQSPLRPLCSLIVLSFSPRLTVFHCDSSQTPPTVNELYLHLHTVNHDGMTFIDTRSERFYDRLQRRRLELTQATPDQSVDDEAVYLNVAGECPKGRAYGLGSLKRKKRRYADPGASTSQMPEMVPRAKFDIVAEQLRKVMEFMHQHLGMTMDGAGLSQPQPPPPPPPHAQQQQPQIDPADPPQQGDNVQPVAAGELLPKRPGDPDCPYFLKTIKCKFGFRCKFNHPKDKLNSLGAEVDISLLPERPSEPPCLVNNSLKPDDHGISSWGWNLSGQHSTYHALFPRAWTIYDDGTKTESNNSVSDQFLISNGSETELLLSVSDPSLISNGSETKCNYNCTI</sequence>
<evidence type="ECO:0000256" key="6">
    <source>
        <dbReference type="SAM" id="MobiDB-lite"/>
    </source>
</evidence>
<dbReference type="Pfam" id="PF00642">
    <property type="entry name" value="zf-CCCH"/>
    <property type="match status" value="1"/>
</dbReference>
<accession>A0AAP0PJP5</accession>
<evidence type="ECO:0000256" key="3">
    <source>
        <dbReference type="ARBA" id="ARBA00022833"/>
    </source>
</evidence>
<dbReference type="PANTHER" id="PTHR12506">
    <property type="entry name" value="PROTEIN PHOSPHATASE RELATED"/>
    <property type="match status" value="1"/>
</dbReference>
<name>A0AAP0PJP5_9MAGN</name>
<dbReference type="Pfam" id="PF03004">
    <property type="entry name" value="Transposase_24"/>
    <property type="match status" value="1"/>
</dbReference>
<dbReference type="EMBL" id="JBBNAF010000005">
    <property type="protein sequence ID" value="KAK9143276.1"/>
    <property type="molecule type" value="Genomic_DNA"/>
</dbReference>
<evidence type="ECO:0000256" key="2">
    <source>
        <dbReference type="ARBA" id="ARBA00022771"/>
    </source>
</evidence>
<keyword evidence="2 5" id="KW-0863">Zinc-finger</keyword>
<evidence type="ECO:0000313" key="9">
    <source>
        <dbReference type="Proteomes" id="UP001420932"/>
    </source>
</evidence>
<evidence type="ECO:0000256" key="4">
    <source>
        <dbReference type="ARBA" id="ARBA00023125"/>
    </source>
</evidence>
<feature type="compositionally biased region" description="Pro residues" evidence="6">
    <location>
        <begin position="234"/>
        <end position="243"/>
    </location>
</feature>
<dbReference type="GO" id="GO:0003729">
    <property type="term" value="F:mRNA binding"/>
    <property type="evidence" value="ECO:0007669"/>
    <property type="project" value="TreeGrafter"/>
</dbReference>
<feature type="compositionally biased region" description="Low complexity" evidence="6">
    <location>
        <begin position="244"/>
        <end position="259"/>
    </location>
</feature>
<comment type="caution">
    <text evidence="8">The sequence shown here is derived from an EMBL/GenBank/DDBJ whole genome shotgun (WGS) entry which is preliminary data.</text>
</comment>
<evidence type="ECO:0000313" key="8">
    <source>
        <dbReference type="EMBL" id="KAK9143276.1"/>
    </source>
</evidence>
<dbReference type="AlphaFoldDB" id="A0AAP0PJP5"/>
<dbReference type="GO" id="GO:0003677">
    <property type="term" value="F:DNA binding"/>
    <property type="evidence" value="ECO:0007669"/>
    <property type="project" value="UniProtKB-KW"/>
</dbReference>
<proteinExistence type="predicted"/>
<dbReference type="InterPro" id="IPR024462">
    <property type="entry name" value="GH116_N"/>
</dbReference>
<feature type="zinc finger region" description="C3H1-type" evidence="5">
    <location>
        <begin position="275"/>
        <end position="303"/>
    </location>
</feature>
<organism evidence="8 9">
    <name type="scientific">Stephania yunnanensis</name>
    <dbReference type="NCBI Taxonomy" id="152371"/>
    <lineage>
        <taxon>Eukaryota</taxon>
        <taxon>Viridiplantae</taxon>
        <taxon>Streptophyta</taxon>
        <taxon>Embryophyta</taxon>
        <taxon>Tracheophyta</taxon>
        <taxon>Spermatophyta</taxon>
        <taxon>Magnoliopsida</taxon>
        <taxon>Ranunculales</taxon>
        <taxon>Menispermaceae</taxon>
        <taxon>Menispermoideae</taxon>
        <taxon>Cissampelideae</taxon>
        <taxon>Stephania</taxon>
    </lineage>
</organism>
<dbReference type="Pfam" id="PF12215">
    <property type="entry name" value="Glyco_hydr_116N"/>
    <property type="match status" value="1"/>
</dbReference>
<dbReference type="InterPro" id="IPR050974">
    <property type="entry name" value="Plant_ZF_CCCH"/>
</dbReference>
<reference evidence="8 9" key="1">
    <citation type="submission" date="2024-01" db="EMBL/GenBank/DDBJ databases">
        <title>Genome assemblies of Stephania.</title>
        <authorList>
            <person name="Yang L."/>
        </authorList>
    </citation>
    <scope>NUCLEOTIDE SEQUENCE [LARGE SCALE GENOMIC DNA]</scope>
    <source>
        <strain evidence="8">YNDBR</strain>
        <tissue evidence="8">Leaf</tissue>
    </source>
</reference>
<evidence type="ECO:0000259" key="7">
    <source>
        <dbReference type="PROSITE" id="PS50103"/>
    </source>
</evidence>
<gene>
    <name evidence="8" type="ORF">Syun_012676</name>
</gene>
<dbReference type="Gene3D" id="2.30.30.1190">
    <property type="match status" value="1"/>
</dbReference>
<keyword evidence="9" id="KW-1185">Reference proteome</keyword>
<protein>
    <recommendedName>
        <fullName evidence="7">C3H1-type domain-containing protein</fullName>
    </recommendedName>
</protein>
<evidence type="ECO:0000256" key="1">
    <source>
        <dbReference type="ARBA" id="ARBA00022723"/>
    </source>
</evidence>
<dbReference type="PROSITE" id="PS50103">
    <property type="entry name" value="ZF_C3H1"/>
    <property type="match status" value="1"/>
</dbReference>
<dbReference type="PANTHER" id="PTHR12506:SF82">
    <property type="entry name" value="ZINC FINGER CCCH DOMAIN-CONTAINING PROTEIN 64-RELATED"/>
    <property type="match status" value="1"/>
</dbReference>